<dbReference type="EMBL" id="KX489843">
    <property type="protein sequence ID" value="AOO92207.1"/>
    <property type="molecule type" value="Genomic_DNA"/>
</dbReference>
<dbReference type="RefSeq" id="WP_065277210.1">
    <property type="nucleotide sequence ID" value="NZ_MAMO01000090.1"/>
</dbReference>
<accession>A0A1B8R8D2</accession>
<organism evidence="1">
    <name type="scientific">Rhizobium leguminosarum bv. trifolii</name>
    <dbReference type="NCBI Taxonomy" id="386"/>
    <lineage>
        <taxon>Bacteria</taxon>
        <taxon>Pseudomonadati</taxon>
        <taxon>Pseudomonadota</taxon>
        <taxon>Alphaproteobacteria</taxon>
        <taxon>Hyphomicrobiales</taxon>
        <taxon>Rhizobiaceae</taxon>
        <taxon>Rhizobium/Agrobacterium group</taxon>
        <taxon>Rhizobium</taxon>
    </lineage>
</organism>
<sequence>MRHTHKIAKHLYLKRAGLRELSFPNGSVSSLDQLPVPTSASYLAVSGSMAAKPRSAWHEPDHGLAVRTPALKQAKTTRGHTFYRDTVIYHESGLEHRVSVVLQTYRGLTRLISQYPKVEWIDGDGEVHHHTCDYFIELVDGTRIAIVVKYERKRAEMLDLIERICDNGITGIGKGGKRTVGVADAVALVTNAQATQEAFENAYFLLSSRSHHDQAECAALYDIVQQLPGTFRFGQLLLNCWPRAKRRTAIWRLLDLGLIEPANRGLIDELSWLRTA</sequence>
<reference evidence="1" key="1">
    <citation type="journal article" date="2015" name="BMC Genomics">
        <title>Transcriptome profiling of a Rhizobium leguminosarum bv. trifolii rosR mutant reveals the role of the transcriptional regulator RosR in motility, synthesis of cell-surface components, and other cellular processes.</title>
        <authorList>
            <person name="Rachwal K."/>
            <person name="Matczynska E."/>
            <person name="Janczarek M."/>
        </authorList>
    </citation>
    <scope>NUCLEOTIDE SEQUENCE</scope>
    <source>
        <strain evidence="1">Rt24.2</strain>
    </source>
</reference>
<proteinExistence type="predicted"/>
<name>A0A1B8R8D2_RHILT</name>
<protein>
    <recommendedName>
        <fullName evidence="2">TnsA endonuclease N-terminal domain-containing protein</fullName>
    </recommendedName>
</protein>
<reference evidence="1" key="2">
    <citation type="journal article" date="2016" name="Front. Microbiol.">
        <title>The Regulatory Protein RosR Affects Rhizobium leguminosarum bv. trifolii Protein Profiles, Cell Surface Properties, and Symbiosis with Clover.</title>
        <authorList>
            <person name="Rachwal K."/>
            <person name="Boguszewska A."/>
            <person name="Kopcinska J."/>
            <person name="Karas M."/>
            <person name="Tchorzewski M."/>
            <person name="Janczarek M."/>
        </authorList>
    </citation>
    <scope>NUCLEOTIDE SEQUENCE</scope>
    <source>
        <strain evidence="1">Rt24.2</strain>
    </source>
</reference>
<dbReference type="AlphaFoldDB" id="A0A1B8R8D2"/>
<evidence type="ECO:0008006" key="2">
    <source>
        <dbReference type="Google" id="ProtNLM"/>
    </source>
</evidence>
<evidence type="ECO:0000313" key="1">
    <source>
        <dbReference type="EMBL" id="AOO92207.1"/>
    </source>
</evidence>